<name>A0A0E9XSM5_ANGAN</name>
<evidence type="ECO:0000313" key="1">
    <source>
        <dbReference type="EMBL" id="JAI05660.1"/>
    </source>
</evidence>
<accession>A0A0E9XSM5</accession>
<proteinExistence type="predicted"/>
<reference evidence="1" key="2">
    <citation type="journal article" date="2015" name="Fish Shellfish Immunol.">
        <title>Early steps in the European eel (Anguilla anguilla)-Vibrio vulnificus interaction in the gills: Role of the RtxA13 toxin.</title>
        <authorList>
            <person name="Callol A."/>
            <person name="Pajuelo D."/>
            <person name="Ebbesson L."/>
            <person name="Teles M."/>
            <person name="MacKenzie S."/>
            <person name="Amaro C."/>
        </authorList>
    </citation>
    <scope>NUCLEOTIDE SEQUENCE</scope>
</reference>
<dbReference type="AlphaFoldDB" id="A0A0E9XSM5"/>
<protein>
    <submittedName>
        <fullName evidence="1">Uncharacterized protein</fullName>
    </submittedName>
</protein>
<reference evidence="1" key="1">
    <citation type="submission" date="2014-11" db="EMBL/GenBank/DDBJ databases">
        <authorList>
            <person name="Amaro Gonzalez C."/>
        </authorList>
    </citation>
    <scope>NUCLEOTIDE SEQUENCE</scope>
</reference>
<sequence>MKINQSGTLQKPWACPSQQFGSSLTRKKQLVNSIVSKDPVDRGRPL</sequence>
<dbReference type="EMBL" id="GBXM01002918">
    <property type="protein sequence ID" value="JAI05660.1"/>
    <property type="molecule type" value="Transcribed_RNA"/>
</dbReference>
<organism evidence="1">
    <name type="scientific">Anguilla anguilla</name>
    <name type="common">European freshwater eel</name>
    <name type="synonym">Muraena anguilla</name>
    <dbReference type="NCBI Taxonomy" id="7936"/>
    <lineage>
        <taxon>Eukaryota</taxon>
        <taxon>Metazoa</taxon>
        <taxon>Chordata</taxon>
        <taxon>Craniata</taxon>
        <taxon>Vertebrata</taxon>
        <taxon>Euteleostomi</taxon>
        <taxon>Actinopterygii</taxon>
        <taxon>Neopterygii</taxon>
        <taxon>Teleostei</taxon>
        <taxon>Anguilliformes</taxon>
        <taxon>Anguillidae</taxon>
        <taxon>Anguilla</taxon>
    </lineage>
</organism>